<comment type="caution">
    <text evidence="2">The sequence shown here is derived from an EMBL/GenBank/DDBJ whole genome shotgun (WGS) entry which is preliminary data.</text>
</comment>
<reference evidence="2" key="1">
    <citation type="submission" date="2023-12" db="EMBL/GenBank/DDBJ databases">
        <title>Genome assembly of Anisodus tanguticus.</title>
        <authorList>
            <person name="Wang Y.-J."/>
        </authorList>
    </citation>
    <scope>NUCLEOTIDE SEQUENCE</scope>
    <source>
        <strain evidence="2">KB-2021</strain>
        <tissue evidence="2">Leaf</tissue>
    </source>
</reference>
<organism evidence="2 3">
    <name type="scientific">Anisodus tanguticus</name>
    <dbReference type="NCBI Taxonomy" id="243964"/>
    <lineage>
        <taxon>Eukaryota</taxon>
        <taxon>Viridiplantae</taxon>
        <taxon>Streptophyta</taxon>
        <taxon>Embryophyta</taxon>
        <taxon>Tracheophyta</taxon>
        <taxon>Spermatophyta</taxon>
        <taxon>Magnoliopsida</taxon>
        <taxon>eudicotyledons</taxon>
        <taxon>Gunneridae</taxon>
        <taxon>Pentapetalae</taxon>
        <taxon>asterids</taxon>
        <taxon>lamiids</taxon>
        <taxon>Solanales</taxon>
        <taxon>Solanaceae</taxon>
        <taxon>Solanoideae</taxon>
        <taxon>Hyoscyameae</taxon>
        <taxon>Anisodus</taxon>
    </lineage>
</organism>
<sequence length="218" mass="24504">MGSPDLVKMPGRPKFKRIRQKDEVIKRQGEWENSRKGRIMTCNNCGEPNHNVKGCKKPANARPMKKSRTLIDKPDEINLTAPQFPESDFEFPESSRSRSSKPDATMGQQTVHLEATMRQQTVHPDLPINFPNHDPDPTIRPRVVSENTIFEAWQQGQHPSGIRIINFTGDHNGVSVASNLPYSPANLKSKGNAAVTQGQLEMQSRQKFKNSKPRKGQG</sequence>
<name>A0AAE1UXI5_9SOLA</name>
<proteinExistence type="predicted"/>
<dbReference type="AlphaFoldDB" id="A0AAE1UXI5"/>
<dbReference type="Proteomes" id="UP001291623">
    <property type="component" value="Unassembled WGS sequence"/>
</dbReference>
<gene>
    <name evidence="2" type="ORF">RND71_039191</name>
</gene>
<evidence type="ECO:0000313" key="3">
    <source>
        <dbReference type="Proteomes" id="UP001291623"/>
    </source>
</evidence>
<dbReference type="EMBL" id="JAVYJV010000022">
    <property type="protein sequence ID" value="KAK4340690.1"/>
    <property type="molecule type" value="Genomic_DNA"/>
</dbReference>
<protein>
    <submittedName>
        <fullName evidence="2">Uncharacterized protein</fullName>
    </submittedName>
</protein>
<evidence type="ECO:0000256" key="1">
    <source>
        <dbReference type="SAM" id="MobiDB-lite"/>
    </source>
</evidence>
<evidence type="ECO:0000313" key="2">
    <source>
        <dbReference type="EMBL" id="KAK4340690.1"/>
    </source>
</evidence>
<keyword evidence="3" id="KW-1185">Reference proteome</keyword>
<accession>A0AAE1UXI5</accession>
<feature type="region of interest" description="Disordered" evidence="1">
    <location>
        <begin position="46"/>
        <end position="107"/>
    </location>
</feature>